<proteinExistence type="predicted"/>
<evidence type="ECO:0000313" key="2">
    <source>
        <dbReference type="Proteomes" id="UP000276982"/>
    </source>
</evidence>
<reference evidence="1 2" key="1">
    <citation type="submission" date="2018-11" db="EMBL/GenBank/DDBJ databases">
        <title>Genome sequencing of Lachnoanaerobaculum orale DSM 24553T.</title>
        <authorList>
            <person name="Kook J.-K."/>
            <person name="Park S.-N."/>
            <person name="Lim Y.K."/>
        </authorList>
    </citation>
    <scope>NUCLEOTIDE SEQUENCE [LARGE SCALE GENOMIC DNA]</scope>
    <source>
        <strain evidence="1 2">DSM 24553</strain>
    </source>
</reference>
<dbReference type="AlphaFoldDB" id="A0A3P3PXR1"/>
<gene>
    <name evidence="1" type="ORF">EHW90_12180</name>
</gene>
<name>A0A3P3PXR1_9FIRM</name>
<comment type="caution">
    <text evidence="1">The sequence shown here is derived from an EMBL/GenBank/DDBJ whole genome shotgun (WGS) entry which is preliminary data.</text>
</comment>
<keyword evidence="2" id="KW-1185">Reference proteome</keyword>
<evidence type="ECO:0000313" key="1">
    <source>
        <dbReference type="EMBL" id="RRJ13751.1"/>
    </source>
</evidence>
<accession>A0A3P3PXR1</accession>
<dbReference type="RefSeq" id="WP_124952978.1">
    <property type="nucleotide sequence ID" value="NZ_RRCM01000003.1"/>
</dbReference>
<dbReference type="Proteomes" id="UP000276982">
    <property type="component" value="Unassembled WGS sequence"/>
</dbReference>
<organism evidence="1 2">
    <name type="scientific">Lachnoanaerobaculum orale</name>
    <dbReference type="NCBI Taxonomy" id="979627"/>
    <lineage>
        <taxon>Bacteria</taxon>
        <taxon>Bacillati</taxon>
        <taxon>Bacillota</taxon>
        <taxon>Clostridia</taxon>
        <taxon>Lachnospirales</taxon>
        <taxon>Lachnospiraceae</taxon>
        <taxon>Lachnoanaerobaculum</taxon>
    </lineage>
</organism>
<dbReference type="EMBL" id="RRCM01000003">
    <property type="protein sequence ID" value="RRJ13751.1"/>
    <property type="molecule type" value="Genomic_DNA"/>
</dbReference>
<sequence>MFDYKDWQEEILYYLDQETGTDGIIYGNYVEWDRFRKDYEEELLAEAGIELPWGKILSIQEYNDLLSELSNLGIKSVEYLNEILDSEVKFIDRDNKIADIIVSECLDLYGVPGGTEYEQELPTELTYWNNMSDSSESELLEYINYPIEVNSFDKKINNIFSKIEATSDELTKKSLLLAAFSITESMFKSAIVNKIPQENNISDFSKKILAVEIDKKLRGNIEIKNQLFKELCNTSAPQQNWINVRNSLAHDIESSSIRNEQITYLNLKTKKEETYLLSELKNSLIDFFYNIKNIIAQN</sequence>
<protein>
    <submittedName>
        <fullName evidence="1">Uncharacterized protein</fullName>
    </submittedName>
</protein>